<evidence type="ECO:0000256" key="1">
    <source>
        <dbReference type="ARBA" id="ARBA00010979"/>
    </source>
</evidence>
<dbReference type="GO" id="GO:0000462">
    <property type="term" value="P:maturation of SSU-rRNA from tricistronic rRNA transcript (SSU-rRNA, 5.8S rRNA, LSU-rRNA)"/>
    <property type="evidence" value="ECO:0007669"/>
    <property type="project" value="TreeGrafter"/>
</dbReference>
<feature type="compositionally biased region" description="Acidic residues" evidence="2">
    <location>
        <begin position="136"/>
        <end position="147"/>
    </location>
</feature>
<dbReference type="PANTHER" id="PTHR13237:SF9">
    <property type="entry name" value="NEUROGUIDIN"/>
    <property type="match status" value="1"/>
</dbReference>
<evidence type="ECO:0000313" key="3">
    <source>
        <dbReference type="EMBL" id="CAD5123900.1"/>
    </source>
</evidence>
<dbReference type="AlphaFoldDB" id="A0A7I8W7W9"/>
<keyword evidence="4" id="KW-1185">Reference proteome</keyword>
<organism evidence="3 4">
    <name type="scientific">Dimorphilus gyrociliatus</name>
    <dbReference type="NCBI Taxonomy" id="2664684"/>
    <lineage>
        <taxon>Eukaryota</taxon>
        <taxon>Metazoa</taxon>
        <taxon>Spiralia</taxon>
        <taxon>Lophotrochozoa</taxon>
        <taxon>Annelida</taxon>
        <taxon>Polychaeta</taxon>
        <taxon>Polychaeta incertae sedis</taxon>
        <taxon>Dinophilidae</taxon>
        <taxon>Dimorphilus</taxon>
    </lineage>
</organism>
<feature type="compositionally biased region" description="Polar residues" evidence="2">
    <location>
        <begin position="116"/>
        <end position="129"/>
    </location>
</feature>
<dbReference type="PANTHER" id="PTHR13237">
    <property type="entry name" value="SOMETHING ABOUT SILENCING PROTEIN 10-RELATED"/>
    <property type="match status" value="1"/>
</dbReference>
<sequence length="306" mass="34990">MLKATAEDLEAAEKLFNEISEKADELCGDVDNICEKAGDGSLSTAKGLSFLEMKYQTMLSYVMDITSIINKKIQGKPIRNEQSVDRLIENRTILEKIKPIDKKLKYQIDKLIKTANSATSDPNDPTNLKPNLDNYESSDDQESSDEGGVEKTAKGVYKPPKLAPVRYDEEDTVRAIKEKKLEEKKRRALTSGLYRELREELHDGPEEIHESIDLHRAKTDKKLKEKKDYEEKYFIRMPVSKKEKNEARRMRTLNDINSIAEFGQVAGLTNADLDEDDDKVTPSKKRKAKKQGKGKRKGKKKRKIRI</sequence>
<feature type="region of interest" description="Disordered" evidence="2">
    <location>
        <begin position="116"/>
        <end position="157"/>
    </location>
</feature>
<dbReference type="EMBL" id="CAJFCJ010000019">
    <property type="protein sequence ID" value="CAD5123900.1"/>
    <property type="molecule type" value="Genomic_DNA"/>
</dbReference>
<reference evidence="3 4" key="1">
    <citation type="submission" date="2020-08" db="EMBL/GenBank/DDBJ databases">
        <authorList>
            <person name="Hejnol A."/>
        </authorList>
    </citation>
    <scope>NUCLEOTIDE SEQUENCE [LARGE SCALE GENOMIC DNA]</scope>
</reference>
<dbReference type="Pfam" id="PF04000">
    <property type="entry name" value="Sas10_Utp3"/>
    <property type="match status" value="1"/>
</dbReference>
<gene>
    <name evidence="3" type="ORF">DGYR_LOCUS11528</name>
</gene>
<proteinExistence type="inferred from homology"/>
<name>A0A7I8W7W9_9ANNE</name>
<feature type="region of interest" description="Disordered" evidence="2">
    <location>
        <begin position="271"/>
        <end position="306"/>
    </location>
</feature>
<dbReference type="InterPro" id="IPR007146">
    <property type="entry name" value="Sas10/Utp3/C1D"/>
</dbReference>
<comment type="caution">
    <text evidence="3">The sequence shown here is derived from an EMBL/GenBank/DDBJ whole genome shotgun (WGS) entry which is preliminary data.</text>
</comment>
<feature type="compositionally biased region" description="Basic residues" evidence="2">
    <location>
        <begin position="282"/>
        <end position="306"/>
    </location>
</feature>
<dbReference type="Proteomes" id="UP000549394">
    <property type="component" value="Unassembled WGS sequence"/>
</dbReference>
<accession>A0A7I8W7W9</accession>
<dbReference type="GO" id="GO:0032040">
    <property type="term" value="C:small-subunit processome"/>
    <property type="evidence" value="ECO:0007669"/>
    <property type="project" value="TreeGrafter"/>
</dbReference>
<evidence type="ECO:0000256" key="2">
    <source>
        <dbReference type="SAM" id="MobiDB-lite"/>
    </source>
</evidence>
<protein>
    <submittedName>
        <fullName evidence="3">DgyrCDS12207</fullName>
    </submittedName>
</protein>
<dbReference type="OrthoDB" id="203440at2759"/>
<comment type="similarity">
    <text evidence="1">Belongs to the SAS10 family.</text>
</comment>
<evidence type="ECO:0000313" key="4">
    <source>
        <dbReference type="Proteomes" id="UP000549394"/>
    </source>
</evidence>